<evidence type="ECO:0000256" key="2">
    <source>
        <dbReference type="ARBA" id="ARBA00022884"/>
    </source>
</evidence>
<feature type="region of interest" description="Disordered" evidence="4">
    <location>
        <begin position="1"/>
        <end position="91"/>
    </location>
</feature>
<dbReference type="OrthoDB" id="439808at2759"/>
<dbReference type="PROSITE" id="PS50102">
    <property type="entry name" value="RRM"/>
    <property type="match status" value="2"/>
</dbReference>
<dbReference type="GO" id="GO:0003723">
    <property type="term" value="F:RNA binding"/>
    <property type="evidence" value="ECO:0007669"/>
    <property type="project" value="UniProtKB-UniRule"/>
</dbReference>
<evidence type="ECO:0000256" key="4">
    <source>
        <dbReference type="SAM" id="MobiDB-lite"/>
    </source>
</evidence>
<comment type="caution">
    <text evidence="6">The sequence shown here is derived from an EMBL/GenBank/DDBJ whole genome shotgun (WGS) entry which is preliminary data.</text>
</comment>
<evidence type="ECO:0000256" key="3">
    <source>
        <dbReference type="PROSITE-ProRule" id="PRU00176"/>
    </source>
</evidence>
<evidence type="ECO:0000256" key="1">
    <source>
        <dbReference type="ARBA" id="ARBA00022737"/>
    </source>
</evidence>
<dbReference type="PANTHER" id="PTHR23236">
    <property type="entry name" value="EUKARYOTIC TRANSLATION INITIATION FACTOR 4B/4H"/>
    <property type="match status" value="1"/>
</dbReference>
<name>A0A4D9D500_9STRA</name>
<feature type="compositionally biased region" description="Basic residues" evidence="4">
    <location>
        <begin position="33"/>
        <end position="45"/>
    </location>
</feature>
<accession>A0A4D9D500</accession>
<feature type="compositionally biased region" description="Acidic residues" evidence="4">
    <location>
        <begin position="49"/>
        <end position="61"/>
    </location>
</feature>
<dbReference type="Pfam" id="PF00076">
    <property type="entry name" value="RRM_1"/>
    <property type="match status" value="2"/>
</dbReference>
<evidence type="ECO:0000313" key="7">
    <source>
        <dbReference type="Proteomes" id="UP000355283"/>
    </source>
</evidence>
<feature type="compositionally biased region" description="Basic and acidic residues" evidence="4">
    <location>
        <begin position="9"/>
        <end position="23"/>
    </location>
</feature>
<protein>
    <recommendedName>
        <fullName evidence="5">RRM domain-containing protein</fullName>
    </recommendedName>
</protein>
<dbReference type="SMART" id="SM00360">
    <property type="entry name" value="RRM"/>
    <property type="match status" value="2"/>
</dbReference>
<organism evidence="6 7">
    <name type="scientific">Nannochloropsis salina CCMP1776</name>
    <dbReference type="NCBI Taxonomy" id="1027361"/>
    <lineage>
        <taxon>Eukaryota</taxon>
        <taxon>Sar</taxon>
        <taxon>Stramenopiles</taxon>
        <taxon>Ochrophyta</taxon>
        <taxon>Eustigmatophyceae</taxon>
        <taxon>Eustigmatales</taxon>
        <taxon>Monodopsidaceae</taxon>
        <taxon>Microchloropsis</taxon>
        <taxon>Microchloropsis salina</taxon>
    </lineage>
</organism>
<dbReference type="Proteomes" id="UP000355283">
    <property type="component" value="Unassembled WGS sequence"/>
</dbReference>
<evidence type="ECO:0000313" key="6">
    <source>
        <dbReference type="EMBL" id="TFJ84515.1"/>
    </source>
</evidence>
<dbReference type="InterPro" id="IPR035979">
    <property type="entry name" value="RBD_domain_sf"/>
</dbReference>
<feature type="region of interest" description="Disordered" evidence="4">
    <location>
        <begin position="274"/>
        <end position="296"/>
    </location>
</feature>
<feature type="domain" description="RRM" evidence="5">
    <location>
        <begin position="94"/>
        <end position="174"/>
    </location>
</feature>
<evidence type="ECO:0000259" key="5">
    <source>
        <dbReference type="PROSITE" id="PS50102"/>
    </source>
</evidence>
<dbReference type="InterPro" id="IPR000504">
    <property type="entry name" value="RRM_dom"/>
</dbReference>
<keyword evidence="2 3" id="KW-0694">RNA-binding</keyword>
<keyword evidence="1" id="KW-0677">Repeat</keyword>
<gene>
    <name evidence="6" type="ORF">NSK_004500</name>
</gene>
<proteinExistence type="predicted"/>
<keyword evidence="7" id="KW-1185">Reference proteome</keyword>
<sequence>MAIDSIAEEGGRKKKDDVRHAGEEVAGAESNGRKRKRKRSRKTHKKAEDDEEEGWVSEEDGTTGRAGEEEEGYDNAPSSTPESGRPDGSAAAAGTVYVEGISYEATEDDLIRFFQDKGCGKVKEVRLPRWQDSGRPRGYAHIEFKKRDEGVAKALSLSGARMMGRYLTVQRAQAPKSLGVGGSLPLKDKPPGCDTVFVKNLPYNTTEDAVREAFTFCGKIKTVRLAVWQHTQQQKGFCYVQFEKENAAEIAVKKQGAIQVGGRKVFVDYETGAPKASYRAPDGRQWSKAQKKGRRS</sequence>
<dbReference type="Gene3D" id="3.30.70.330">
    <property type="match status" value="2"/>
</dbReference>
<reference evidence="6 7" key="1">
    <citation type="submission" date="2019-01" db="EMBL/GenBank/DDBJ databases">
        <title>Nuclear Genome Assembly of the Microalgal Biofuel strain Nannochloropsis salina CCMP1776.</title>
        <authorList>
            <person name="Hovde B."/>
        </authorList>
    </citation>
    <scope>NUCLEOTIDE SEQUENCE [LARGE SCALE GENOMIC DNA]</scope>
    <source>
        <strain evidence="6 7">CCMP1776</strain>
    </source>
</reference>
<feature type="domain" description="RRM" evidence="5">
    <location>
        <begin position="194"/>
        <end position="272"/>
    </location>
</feature>
<dbReference type="PANTHER" id="PTHR23236:SF119">
    <property type="entry name" value="NUCLEAR RNA-BINDING PROTEIN SART-3"/>
    <property type="match status" value="1"/>
</dbReference>
<dbReference type="InterPro" id="IPR012677">
    <property type="entry name" value="Nucleotide-bd_a/b_plait_sf"/>
</dbReference>
<dbReference type="AlphaFoldDB" id="A0A4D9D500"/>
<dbReference type="SUPFAM" id="SSF54928">
    <property type="entry name" value="RNA-binding domain, RBD"/>
    <property type="match status" value="2"/>
</dbReference>
<dbReference type="EMBL" id="SDOX01000019">
    <property type="protein sequence ID" value="TFJ84515.1"/>
    <property type="molecule type" value="Genomic_DNA"/>
</dbReference>